<evidence type="ECO:0000313" key="2">
    <source>
        <dbReference type="EMBL" id="MDV7288698.1"/>
    </source>
</evidence>
<dbReference type="Proteomes" id="UP000057134">
    <property type="component" value="Chromosome"/>
</dbReference>
<accession>A0A0N9Y2E9</accession>
<dbReference type="Proteomes" id="UP001186041">
    <property type="component" value="Unassembled WGS sequence"/>
</dbReference>
<protein>
    <submittedName>
        <fullName evidence="1">Uncharacterized protein</fullName>
    </submittedName>
</protein>
<sequence>MDPNDTLRRAIDVMTAWATDNPDDTSFSGDRFMEYVSEGPDENGVDGEMKLMVGLQNLAGQLLVRLEQETGRSMQWHLQDIARKSLQQ</sequence>
<dbReference type="RefSeq" id="WP_054601243.1">
    <property type="nucleotide sequence ID" value="NZ_CP011269.1"/>
</dbReference>
<keyword evidence="3" id="KW-1185">Reference proteome</keyword>
<evidence type="ECO:0000313" key="1">
    <source>
        <dbReference type="EMBL" id="ALI24933.1"/>
    </source>
</evidence>
<dbReference type="AlphaFoldDB" id="A0A0N9Y2E9"/>
<dbReference type="PATRIC" id="fig|1766.6.peg.1068"/>
<dbReference type="KEGG" id="mft:XA26_10760"/>
<dbReference type="EMBL" id="CP011269">
    <property type="protein sequence ID" value="ALI24933.1"/>
    <property type="molecule type" value="Genomic_DNA"/>
</dbReference>
<reference evidence="1 3" key="1">
    <citation type="journal article" date="2015" name="MBio">
        <title>Enzymatic Degradation of Phenazines Can Generate Energy and Protect Sensitive Organisms from Toxicity.</title>
        <authorList>
            <person name="Costa K.C."/>
            <person name="Bergkessel M."/>
            <person name="Saunders S."/>
            <person name="Korlach J."/>
            <person name="Newman D.K."/>
        </authorList>
    </citation>
    <scope>NUCLEOTIDE SEQUENCE [LARGE SCALE GENOMIC DNA]</scope>
    <source>
        <strain evidence="1 3">CT6</strain>
    </source>
</reference>
<organism evidence="1 3">
    <name type="scientific">Mycolicibacterium fortuitum</name>
    <name type="common">Mycobacterium fortuitum</name>
    <dbReference type="NCBI Taxonomy" id="1766"/>
    <lineage>
        <taxon>Bacteria</taxon>
        <taxon>Bacillati</taxon>
        <taxon>Actinomycetota</taxon>
        <taxon>Actinomycetes</taxon>
        <taxon>Mycobacteriales</taxon>
        <taxon>Mycobacteriaceae</taxon>
        <taxon>Mycolicibacterium</taxon>
    </lineage>
</organism>
<gene>
    <name evidence="2" type="ORF">R4485_00795</name>
    <name evidence="1" type="ORF">XA26_10760</name>
</gene>
<reference evidence="2" key="2">
    <citation type="submission" date="2023-10" db="EMBL/GenBank/DDBJ databases">
        <title>Mycolicibacterium fortuitum clinical isolates causing pulmonary infections in humans.</title>
        <authorList>
            <person name="Mejia-Ponce P.M."/>
            <person name="Zenteno-Cuevas R."/>
            <person name="Licona-Cassani C."/>
        </authorList>
    </citation>
    <scope>NUCLEOTIDE SEQUENCE</scope>
    <source>
        <strain evidence="2">M8</strain>
    </source>
</reference>
<dbReference type="EMBL" id="JAWLVV010000001">
    <property type="protein sequence ID" value="MDV7288698.1"/>
    <property type="molecule type" value="Genomic_DNA"/>
</dbReference>
<evidence type="ECO:0000313" key="3">
    <source>
        <dbReference type="Proteomes" id="UP000057134"/>
    </source>
</evidence>
<proteinExistence type="predicted"/>
<name>A0A0N9Y2E9_MYCFO</name>